<dbReference type="GO" id="GO:2001061">
    <property type="term" value="P:D-glycero-D-manno-heptose 7-phosphate biosynthetic process"/>
    <property type="evidence" value="ECO:0007669"/>
    <property type="project" value="UniProtKB-UniPathway"/>
</dbReference>
<dbReference type="GO" id="GO:0005737">
    <property type="term" value="C:cytoplasm"/>
    <property type="evidence" value="ECO:0007669"/>
    <property type="project" value="UniProtKB-SubCell"/>
</dbReference>
<dbReference type="EC" id="5.3.1.28" evidence="9"/>
<accession>A0A0B6X100</accession>
<feature type="binding site" evidence="9">
    <location>
        <position position="58"/>
    </location>
    <ligand>
        <name>Zn(2+)</name>
        <dbReference type="ChEBI" id="CHEBI:29105"/>
    </ligand>
</feature>
<dbReference type="CDD" id="cd05006">
    <property type="entry name" value="SIS_GmhA"/>
    <property type="match status" value="1"/>
</dbReference>
<evidence type="ECO:0000259" key="10">
    <source>
        <dbReference type="PROSITE" id="PS51464"/>
    </source>
</evidence>
<dbReference type="Pfam" id="PF13580">
    <property type="entry name" value="SIS_2"/>
    <property type="match status" value="1"/>
</dbReference>
<feature type="binding site" evidence="9">
    <location>
        <begin position="92"/>
        <end position="93"/>
    </location>
    <ligand>
        <name>substrate</name>
    </ligand>
</feature>
<keyword evidence="7 9" id="KW-0413">Isomerase</keyword>
<comment type="pathway">
    <text evidence="9">Carbohydrate biosynthesis; D-glycero-D-manno-heptose 7-phosphate biosynthesis; D-glycero-alpha-D-manno-heptose 7-phosphate and D-glycero-beta-D-manno-heptose 7-phosphate from sedoheptulose 7-phosphate: step 1/1.</text>
</comment>
<feature type="domain" description="SIS" evidence="10">
    <location>
        <begin position="34"/>
        <end position="194"/>
    </location>
</feature>
<reference evidence="11 12" key="1">
    <citation type="submission" date="2013-12" db="EMBL/GenBank/DDBJ databases">
        <authorList>
            <person name="Stott M."/>
        </authorList>
    </citation>
    <scope>NUCLEOTIDE SEQUENCE [LARGE SCALE GENOMIC DNA]</scope>
    <source>
        <strain evidence="11 12">K22</strain>
    </source>
</reference>
<evidence type="ECO:0000313" key="11">
    <source>
        <dbReference type="EMBL" id="CDM66234.1"/>
    </source>
</evidence>
<comment type="miscellaneous">
    <text evidence="9">The reaction produces a racemic mixture of D-glycero-alpha-D-manno-heptose 7-phosphate and D-glycero-beta-D-manno-heptose 7-phosphate.</text>
</comment>
<keyword evidence="6 9" id="KW-0862">Zinc</keyword>
<dbReference type="Proteomes" id="UP000031518">
    <property type="component" value="Unassembled WGS sequence"/>
</dbReference>
<dbReference type="STRING" id="454194.PYK22_02250"/>
<comment type="subcellular location">
    <subcellularLocation>
        <location evidence="2 9">Cytoplasm</location>
    </subcellularLocation>
</comment>
<protein>
    <recommendedName>
        <fullName evidence="9">Phosphoheptose isomerase</fullName>
        <ecNumber evidence="9">5.3.1.28</ecNumber>
    </recommendedName>
    <alternativeName>
        <fullName evidence="9">Sedoheptulose 7-phosphate isomerase</fullName>
    </alternativeName>
</protein>
<feature type="binding site" evidence="9">
    <location>
        <begin position="118"/>
        <end position="120"/>
    </location>
    <ligand>
        <name>substrate</name>
    </ligand>
</feature>
<dbReference type="PROSITE" id="PS51464">
    <property type="entry name" value="SIS"/>
    <property type="match status" value="1"/>
</dbReference>
<evidence type="ECO:0000256" key="3">
    <source>
        <dbReference type="ARBA" id="ARBA00009894"/>
    </source>
</evidence>
<evidence type="ECO:0000256" key="9">
    <source>
        <dbReference type="HAMAP-Rule" id="MF_00067"/>
    </source>
</evidence>
<dbReference type="AlphaFoldDB" id="A0A0B6X100"/>
<dbReference type="InterPro" id="IPR035461">
    <property type="entry name" value="GmhA/DiaA"/>
</dbReference>
<keyword evidence="5 9" id="KW-0479">Metal-binding</keyword>
<dbReference type="PANTHER" id="PTHR30390">
    <property type="entry name" value="SEDOHEPTULOSE 7-PHOSPHATE ISOMERASE / DNAA INITIATOR-ASSOCIATING FACTOR FOR REPLICATION INITIATION"/>
    <property type="match status" value="1"/>
</dbReference>
<comment type="similarity">
    <text evidence="3 9">Belongs to the SIS family. GmhA subfamily.</text>
</comment>
<keyword evidence="4 9" id="KW-0963">Cytoplasm</keyword>
<gene>
    <name evidence="9" type="primary">gmhA</name>
    <name evidence="11" type="ORF">PYK22_02250</name>
</gene>
<keyword evidence="12" id="KW-1185">Reference proteome</keyword>
<feature type="binding site" evidence="9">
    <location>
        <position position="170"/>
    </location>
    <ligand>
        <name>substrate</name>
    </ligand>
</feature>
<feature type="binding site" evidence="9">
    <location>
        <begin position="49"/>
        <end position="51"/>
    </location>
    <ligand>
        <name>substrate</name>
    </ligand>
</feature>
<evidence type="ECO:0000256" key="6">
    <source>
        <dbReference type="ARBA" id="ARBA00022833"/>
    </source>
</evidence>
<comment type="function">
    <text evidence="9">Catalyzes the isomerization of sedoheptulose 7-phosphate in D-glycero-D-manno-heptose 7-phosphate.</text>
</comment>
<dbReference type="InterPro" id="IPR004515">
    <property type="entry name" value="Phosphoheptose_Isoase"/>
</dbReference>
<evidence type="ECO:0000256" key="7">
    <source>
        <dbReference type="ARBA" id="ARBA00023235"/>
    </source>
</evidence>
<dbReference type="SUPFAM" id="SSF53697">
    <property type="entry name" value="SIS domain"/>
    <property type="match status" value="1"/>
</dbReference>
<dbReference type="RefSeq" id="WP_041977222.1">
    <property type="nucleotide sequence ID" value="NZ_CBXV010000007.1"/>
</dbReference>
<comment type="cofactor">
    <cofactor evidence="9">
        <name>Zn(2+)</name>
        <dbReference type="ChEBI" id="CHEBI:29105"/>
    </cofactor>
    <text evidence="9">Binds 1 zinc ion per subunit.</text>
</comment>
<dbReference type="InterPro" id="IPR001347">
    <property type="entry name" value="SIS_dom"/>
</dbReference>
<dbReference type="OrthoDB" id="9781311at2"/>
<dbReference type="InterPro" id="IPR050099">
    <property type="entry name" value="SIS_GmhA/DiaA_subfam"/>
</dbReference>
<reference evidence="11 12" key="2">
    <citation type="submission" date="2015-01" db="EMBL/GenBank/DDBJ databases">
        <title>Complete genome sequence of Pyrinomonas methylaliphatogenes type strain K22T.</title>
        <authorList>
            <person name="Lee K.C.Y."/>
            <person name="Power J.F."/>
            <person name="Dunfield P.F."/>
            <person name="Morgan X.C."/>
            <person name="Huttenhower C."/>
            <person name="Stott M.B."/>
        </authorList>
    </citation>
    <scope>NUCLEOTIDE SEQUENCE [LARGE SCALE GENOMIC DNA]</scope>
    <source>
        <strain evidence="11 12">K22</strain>
    </source>
</reference>
<proteinExistence type="inferred from homology"/>
<evidence type="ECO:0000256" key="2">
    <source>
        <dbReference type="ARBA" id="ARBA00004496"/>
    </source>
</evidence>
<evidence type="ECO:0000256" key="5">
    <source>
        <dbReference type="ARBA" id="ARBA00022723"/>
    </source>
</evidence>
<comment type="catalytic activity">
    <reaction evidence="1 9">
        <text>2 D-sedoheptulose 7-phosphate = D-glycero-alpha-D-manno-heptose 7-phosphate + D-glycero-beta-D-manno-heptose 7-phosphate</text>
        <dbReference type="Rhea" id="RHEA:27489"/>
        <dbReference type="ChEBI" id="CHEBI:57483"/>
        <dbReference type="ChEBI" id="CHEBI:60203"/>
        <dbReference type="ChEBI" id="CHEBI:60204"/>
        <dbReference type="EC" id="5.3.1.28"/>
    </reaction>
</comment>
<dbReference type="GO" id="GO:0005975">
    <property type="term" value="P:carbohydrate metabolic process"/>
    <property type="evidence" value="ECO:0007669"/>
    <property type="project" value="UniProtKB-UniRule"/>
</dbReference>
<dbReference type="HAMAP" id="MF_00067">
    <property type="entry name" value="GmhA"/>
    <property type="match status" value="1"/>
</dbReference>
<dbReference type="GO" id="GO:0008968">
    <property type="term" value="F:D-sedoheptulose 7-phosphate isomerase activity"/>
    <property type="evidence" value="ECO:0007669"/>
    <property type="project" value="UniProtKB-UniRule"/>
</dbReference>
<evidence type="ECO:0000256" key="4">
    <source>
        <dbReference type="ARBA" id="ARBA00022490"/>
    </source>
</evidence>
<feature type="binding site" evidence="9">
    <location>
        <position position="62"/>
    </location>
    <ligand>
        <name>substrate</name>
    </ligand>
</feature>
<dbReference type="Gene3D" id="3.40.50.10490">
    <property type="entry name" value="Glucose-6-phosphate isomerase like protein, domain 1"/>
    <property type="match status" value="1"/>
</dbReference>
<feature type="binding site" evidence="9">
    <location>
        <position position="170"/>
    </location>
    <ligand>
        <name>Zn(2+)</name>
        <dbReference type="ChEBI" id="CHEBI:29105"/>
    </ligand>
</feature>
<evidence type="ECO:0000313" key="12">
    <source>
        <dbReference type="Proteomes" id="UP000031518"/>
    </source>
</evidence>
<evidence type="ECO:0000256" key="8">
    <source>
        <dbReference type="ARBA" id="ARBA00023277"/>
    </source>
</evidence>
<feature type="binding site" evidence="9">
    <location>
        <position position="62"/>
    </location>
    <ligand>
        <name>Zn(2+)</name>
        <dbReference type="ChEBI" id="CHEBI:29105"/>
    </ligand>
</feature>
<sequence>MSELIARIVAESIEVKRRFFTESGREIERAGRVIAEVIRSGCKILLCGNGGSAADAQHIAGEFVNRFICADRRALPALALSTDGSILTCIANDTAFDRVFARQIEAFGAPGDVLIAISTSGDSPNVIAAALQARMQEMKIIGFLGRDGGRMASLCDIALIVPSANTQRIQETHNLLGHILCEMVERQLFPEQFS</sequence>
<feature type="binding site" evidence="9">
    <location>
        <position position="123"/>
    </location>
    <ligand>
        <name>substrate</name>
    </ligand>
</feature>
<evidence type="ECO:0000256" key="1">
    <source>
        <dbReference type="ARBA" id="ARBA00000348"/>
    </source>
</evidence>
<keyword evidence="8 9" id="KW-0119">Carbohydrate metabolism</keyword>
<organism evidence="11 12">
    <name type="scientific">Pyrinomonas methylaliphatogenes</name>
    <dbReference type="NCBI Taxonomy" id="454194"/>
    <lineage>
        <taxon>Bacteria</taxon>
        <taxon>Pseudomonadati</taxon>
        <taxon>Acidobacteriota</taxon>
        <taxon>Blastocatellia</taxon>
        <taxon>Blastocatellales</taxon>
        <taxon>Pyrinomonadaceae</taxon>
        <taxon>Pyrinomonas</taxon>
    </lineage>
</organism>
<dbReference type="InterPro" id="IPR046348">
    <property type="entry name" value="SIS_dom_sf"/>
</dbReference>
<feature type="binding site" evidence="9">
    <location>
        <position position="178"/>
    </location>
    <ligand>
        <name>Zn(2+)</name>
        <dbReference type="ChEBI" id="CHEBI:29105"/>
    </ligand>
</feature>
<dbReference type="GO" id="GO:0008270">
    <property type="term" value="F:zinc ion binding"/>
    <property type="evidence" value="ECO:0007669"/>
    <property type="project" value="UniProtKB-UniRule"/>
</dbReference>
<dbReference type="UniPathway" id="UPA00041">
    <property type="reaction ID" value="UER00436"/>
</dbReference>
<dbReference type="EMBL" id="CBXV010000007">
    <property type="protein sequence ID" value="CDM66234.1"/>
    <property type="molecule type" value="Genomic_DNA"/>
</dbReference>
<name>A0A0B6X100_9BACT</name>
<dbReference type="GO" id="GO:0097367">
    <property type="term" value="F:carbohydrate derivative binding"/>
    <property type="evidence" value="ECO:0007669"/>
    <property type="project" value="InterPro"/>
</dbReference>